<keyword evidence="4" id="KW-1185">Reference proteome</keyword>
<dbReference type="AlphaFoldDB" id="A0A0V8JHC7"/>
<proteinExistence type="predicted"/>
<feature type="transmembrane region" description="Helical" evidence="1">
    <location>
        <begin position="298"/>
        <end position="320"/>
    </location>
</feature>
<keyword evidence="1" id="KW-0812">Transmembrane</keyword>
<dbReference type="PRINTS" id="PR02026">
    <property type="entry name" value="YTRCYTRDABC"/>
</dbReference>
<dbReference type="InterPro" id="IPR023264">
    <property type="entry name" value="ABC_transptr_acetoin_YtrC/YtrD"/>
</dbReference>
<feature type="transmembrane region" description="Helical" evidence="1">
    <location>
        <begin position="102"/>
        <end position="129"/>
    </location>
</feature>
<dbReference type="Pfam" id="PF20047">
    <property type="entry name" value="DUF6449"/>
    <property type="match status" value="1"/>
</dbReference>
<reference evidence="3 4" key="1">
    <citation type="submission" date="2015-11" db="EMBL/GenBank/DDBJ databases">
        <title>Bacillus caseinolyticus sp nov.</title>
        <authorList>
            <person name="Dastager S.G."/>
            <person name="Mawlankar R."/>
        </authorList>
    </citation>
    <scope>NUCLEOTIDE SEQUENCE [LARGE SCALE GENOMIC DNA]</scope>
    <source>
        <strain evidence="3 4">SGD-V-76</strain>
    </source>
</reference>
<feature type="domain" description="DUF6449" evidence="2">
    <location>
        <begin position="438"/>
        <end position="561"/>
    </location>
</feature>
<feature type="transmembrane region" description="Helical" evidence="1">
    <location>
        <begin position="236"/>
        <end position="254"/>
    </location>
</feature>
<sequence length="668" mass="76602">MPSKISSFNRGLFTQSFRSVGWIGLVYSFLLLFALPLQLLMKYTGNPEFKPEKIKTLFELFDGLQLVFMFTVPVLLAVFLFRYIQTKAAADYFHSLPVRREALYHQNIIVGIAILVVPVVITAGIIGLVKGMLNVTDLYTAKDIMVWAGYTIIFNLVVFFGTVAFGMFTGISILQAIFLYVLFLLPGGFVMLLLSNLKFYWYGFPIDYYLNKSAEKLIPFLHATELMTKKNLTISPWIYVILIIIFYAIGYIAYKKRHIEAATQSISFKWVKPIFVYGVTTCALLVGGVYFGSMQGTFGWMVFGYVLGALIGYIVAQVILHKTWRIAKYWKGYVISLAIFFAIGAFVHIDAFGYESKVPALNEVESVYFEEGTYLITEDPTSEQYTEYGNEYVPPYYYTSQEAVEAIHRLHEQLAKNPVSMTSKDIQGDEGRTVAIAYKLKNGKTLVREYELNFKAYHPLYKKIAETKEFKENFNPFLRSGDMSDVTNVQITSDGQISKQASIRNPEDIKALAEILKTSMKNETFEEMYSERGPWAYIDFNTGQGKNKQHVTWEKSYDEVSDWLKKKGLYNKVRVLPEDIEKIVVLKNPHQHEIDFYADEEFPSLVESEKTIEVKNNDQKEEILETVSWASNGAYLVGIYYKEDPSTPEIQEFTEETVPDFIKEKLLK</sequence>
<keyword evidence="1" id="KW-1133">Transmembrane helix</keyword>
<protein>
    <submittedName>
        <fullName evidence="3">Multidrug ABC transporter permease</fullName>
    </submittedName>
</protein>
<comment type="caution">
    <text evidence="3">The sequence shown here is derived from an EMBL/GenBank/DDBJ whole genome shotgun (WGS) entry which is preliminary data.</text>
</comment>
<feature type="transmembrane region" description="Helical" evidence="1">
    <location>
        <begin position="177"/>
        <end position="201"/>
    </location>
</feature>
<feature type="transmembrane region" description="Helical" evidence="1">
    <location>
        <begin position="60"/>
        <end position="81"/>
    </location>
</feature>
<evidence type="ECO:0000313" key="4">
    <source>
        <dbReference type="Proteomes" id="UP000053681"/>
    </source>
</evidence>
<dbReference type="InterPro" id="IPR053046">
    <property type="entry name" value="ABC-5_transporter"/>
</dbReference>
<evidence type="ECO:0000256" key="1">
    <source>
        <dbReference type="SAM" id="Phobius"/>
    </source>
</evidence>
<evidence type="ECO:0000313" key="3">
    <source>
        <dbReference type="EMBL" id="KSU86362.1"/>
    </source>
</evidence>
<dbReference type="RefSeq" id="WP_025910216.1">
    <property type="nucleotide sequence ID" value="NZ_KQ758705.1"/>
</dbReference>
<dbReference type="PANTHER" id="PTHR39177">
    <property type="entry name" value="ABC TRANSPORTER PERMEASE YTRC-RELATED"/>
    <property type="match status" value="1"/>
</dbReference>
<dbReference type="InterPro" id="IPR045611">
    <property type="entry name" value="DUF6449"/>
</dbReference>
<gene>
    <name evidence="3" type="ORF">AS180_19120</name>
</gene>
<dbReference type="EMBL" id="LNQP01000091">
    <property type="protein sequence ID" value="KSU86362.1"/>
    <property type="molecule type" value="Genomic_DNA"/>
</dbReference>
<name>A0A0V8JHC7_9BACI</name>
<evidence type="ECO:0000259" key="2">
    <source>
        <dbReference type="Pfam" id="PF20047"/>
    </source>
</evidence>
<feature type="transmembrane region" description="Helical" evidence="1">
    <location>
        <begin position="144"/>
        <end position="165"/>
    </location>
</feature>
<feature type="transmembrane region" description="Helical" evidence="1">
    <location>
        <begin position="20"/>
        <end position="40"/>
    </location>
</feature>
<feature type="transmembrane region" description="Helical" evidence="1">
    <location>
        <begin position="274"/>
        <end position="292"/>
    </location>
</feature>
<dbReference type="Proteomes" id="UP000053681">
    <property type="component" value="Unassembled WGS sequence"/>
</dbReference>
<feature type="transmembrane region" description="Helical" evidence="1">
    <location>
        <begin position="332"/>
        <end position="354"/>
    </location>
</feature>
<organism evidence="3 4">
    <name type="scientific">Priestia veravalensis</name>
    <dbReference type="NCBI Taxonomy" id="1414648"/>
    <lineage>
        <taxon>Bacteria</taxon>
        <taxon>Bacillati</taxon>
        <taxon>Bacillota</taxon>
        <taxon>Bacilli</taxon>
        <taxon>Bacillales</taxon>
        <taxon>Bacillaceae</taxon>
        <taxon>Priestia</taxon>
    </lineage>
</organism>
<accession>A0A0V8JHC7</accession>
<keyword evidence="1" id="KW-0472">Membrane</keyword>
<dbReference type="PANTHER" id="PTHR39177:SF1">
    <property type="entry name" value="ABC TRANSPORTER PERMEASE YTRC-RELATED"/>
    <property type="match status" value="1"/>
</dbReference>